<dbReference type="Pfam" id="PF01807">
    <property type="entry name" value="Zn_ribbon_DnaG"/>
    <property type="match status" value="1"/>
</dbReference>
<proteinExistence type="predicted"/>
<organism evidence="2 3">
    <name type="scientific">Paenibacillus glucanolyticus</name>
    <dbReference type="NCBI Taxonomy" id="59843"/>
    <lineage>
        <taxon>Bacteria</taxon>
        <taxon>Bacillati</taxon>
        <taxon>Bacillota</taxon>
        <taxon>Bacilli</taxon>
        <taxon>Bacillales</taxon>
        <taxon>Paenibacillaceae</taxon>
        <taxon>Paenibacillus</taxon>
    </lineage>
</organism>
<feature type="domain" description="Zinc finger CHC2-type" evidence="1">
    <location>
        <begin position="6"/>
        <end position="110"/>
    </location>
</feature>
<dbReference type="EMBL" id="LWMH01000001">
    <property type="protein sequence ID" value="KZS44980.1"/>
    <property type="molecule type" value="Genomic_DNA"/>
</dbReference>
<protein>
    <recommendedName>
        <fullName evidence="1">Zinc finger CHC2-type domain-containing protein</fullName>
    </recommendedName>
</protein>
<accession>A0A163GHV8</accession>
<dbReference type="Gene3D" id="3.90.580.10">
    <property type="entry name" value="Zinc finger, CHC2-type domain"/>
    <property type="match status" value="1"/>
</dbReference>
<dbReference type="GO" id="GO:0006260">
    <property type="term" value="P:DNA replication"/>
    <property type="evidence" value="ECO:0007669"/>
    <property type="project" value="InterPro"/>
</dbReference>
<evidence type="ECO:0000313" key="2">
    <source>
        <dbReference type="EMBL" id="KZS44980.1"/>
    </source>
</evidence>
<dbReference type="InterPro" id="IPR002694">
    <property type="entry name" value="Znf_CHC2"/>
</dbReference>
<gene>
    <name evidence="2" type="ORF">AWU65_03090</name>
</gene>
<dbReference type="AlphaFoldDB" id="A0A163GHV8"/>
<name>A0A163GHV8_9BACL</name>
<dbReference type="OrthoDB" id="2534535at2"/>
<dbReference type="Proteomes" id="UP000076796">
    <property type="component" value="Unassembled WGS sequence"/>
</dbReference>
<dbReference type="SUPFAM" id="SSF57783">
    <property type="entry name" value="Zinc beta-ribbon"/>
    <property type="match status" value="1"/>
</dbReference>
<sequence>MKYLSQETIDMVKKVSVYELADVLGYDLRRSGNHWNLRCPNPNHQEKTPDTYIKISTGYYKCYGGGGCGPEGDAINFYSWHHFEGYDSKKDFYRSVEGIAKLMGIPVQYRDGTILMDESRPTYVPRDRPKVPVIPAASADVCDRTYRRFLDLCPVFDEHLDEWLGSKRQYTREQIGAIGLRSIPKTLDHAKKIVDTLISEGYQIERVPGFTQFLRNGGNPNREEDWFWLIAGKGKYYIPVRDDLGRIIRLRIRTNYDNKKKYVWFSSAPVNEGDFIRRGGAESGAPINVVLPSKVMAIWEPGTDISAIYKIQKALIIEGEHKSYISADRLNMLVFGIPGVGNFREVLPLLKKYGIKEVAIAYDIDAFHDEKKPTGKNEQVFKQLVNLGKQLISEEGIHTELWAWNPKDGKGLDDLLINLKFPVVTDLRTNERLPFAI</sequence>
<dbReference type="GO" id="GO:0003899">
    <property type="term" value="F:DNA-directed RNA polymerase activity"/>
    <property type="evidence" value="ECO:0007669"/>
    <property type="project" value="InterPro"/>
</dbReference>
<dbReference type="GO" id="GO:0003677">
    <property type="term" value="F:DNA binding"/>
    <property type="evidence" value="ECO:0007669"/>
    <property type="project" value="InterPro"/>
</dbReference>
<keyword evidence="3" id="KW-1185">Reference proteome</keyword>
<dbReference type="RefSeq" id="WP_063477484.1">
    <property type="nucleotide sequence ID" value="NZ_JBCMWP010000019.1"/>
</dbReference>
<dbReference type="InterPro" id="IPR036977">
    <property type="entry name" value="DNA_primase_Znf_CHC2"/>
</dbReference>
<evidence type="ECO:0000313" key="3">
    <source>
        <dbReference type="Proteomes" id="UP000076796"/>
    </source>
</evidence>
<dbReference type="GO" id="GO:0008270">
    <property type="term" value="F:zinc ion binding"/>
    <property type="evidence" value="ECO:0007669"/>
    <property type="project" value="InterPro"/>
</dbReference>
<comment type="caution">
    <text evidence="2">The sequence shown here is derived from an EMBL/GenBank/DDBJ whole genome shotgun (WGS) entry which is preliminary data.</text>
</comment>
<evidence type="ECO:0000259" key="1">
    <source>
        <dbReference type="Pfam" id="PF01807"/>
    </source>
</evidence>
<reference evidence="2" key="1">
    <citation type="journal article" date="2016" name="Genome Announc.">
        <title>Draft genomes of two strains of Paenibacillus glucanolyticus with capability to degrade lignocellulose.</title>
        <authorList>
            <person name="Mathews S.L."/>
            <person name="Pawlak J."/>
            <person name="Grunden A.M."/>
        </authorList>
    </citation>
    <scope>NUCLEOTIDE SEQUENCE [LARGE SCALE GENOMIC DNA]</scope>
    <source>
        <strain evidence="2">SLM1</strain>
    </source>
</reference>